<dbReference type="EMBL" id="JAGPNK010000051">
    <property type="protein sequence ID" value="KAH7302861.1"/>
    <property type="molecule type" value="Genomic_DNA"/>
</dbReference>
<evidence type="ECO:0000256" key="6">
    <source>
        <dbReference type="ARBA" id="ARBA00043913"/>
    </source>
</evidence>
<gene>
    <name evidence="8" type="ORF">B0I35DRAFT_501632</name>
</gene>
<dbReference type="PROSITE" id="PS50294">
    <property type="entry name" value="WD_REPEATS_REGION"/>
    <property type="match status" value="1"/>
</dbReference>
<evidence type="ECO:0000256" key="7">
    <source>
        <dbReference type="PROSITE-ProRule" id="PRU00221"/>
    </source>
</evidence>
<dbReference type="InterPro" id="IPR019775">
    <property type="entry name" value="WD40_repeat_CS"/>
</dbReference>
<dbReference type="InterPro" id="IPR036322">
    <property type="entry name" value="WD40_repeat_dom_sf"/>
</dbReference>
<name>A0A8K0SCE5_9HYPO</name>
<sequence>MGCQVGQGGPQARGHSSWVSSVAFSLDGSRIASGSYDDTIRIWDARSGKEVRTVPMGLTVDRLRFERSSDFGLQLQTNAGSIDLDVEIQSDDQLPLDQQSASNGMRLAWNLSGDGSWVTWCGRGQYGSHLISDLDNQTFRKMGQQLPSAVRRDAWWL</sequence>
<evidence type="ECO:0000256" key="1">
    <source>
        <dbReference type="ARBA" id="ARBA00022574"/>
    </source>
</evidence>
<dbReference type="InterPro" id="IPR015943">
    <property type="entry name" value="WD40/YVTN_repeat-like_dom_sf"/>
</dbReference>
<dbReference type="PROSITE" id="PS00678">
    <property type="entry name" value="WD_REPEATS_1"/>
    <property type="match status" value="1"/>
</dbReference>
<evidence type="ECO:0000256" key="4">
    <source>
        <dbReference type="ARBA" id="ARBA00038415"/>
    </source>
</evidence>
<dbReference type="Proteomes" id="UP000813444">
    <property type="component" value="Unassembled WGS sequence"/>
</dbReference>
<feature type="repeat" description="WD" evidence="7">
    <location>
        <begin position="12"/>
        <end position="53"/>
    </location>
</feature>
<evidence type="ECO:0000256" key="3">
    <source>
        <dbReference type="ARBA" id="ARBA00023054"/>
    </source>
</evidence>
<dbReference type="SUPFAM" id="SSF50978">
    <property type="entry name" value="WD40 repeat-like"/>
    <property type="match status" value="1"/>
</dbReference>
<dbReference type="PANTHER" id="PTHR22847">
    <property type="entry name" value="WD40 REPEAT PROTEIN"/>
    <property type="match status" value="1"/>
</dbReference>
<proteinExistence type="inferred from homology"/>
<comment type="function">
    <text evidence="6">Involved in mitochondrial fission. Acts as an adapter protein required to form mitochondrial fission complexes. Formation of these complexes is required to promote constriction and fission of the mitochondrial compartment at a late step in mitochondrial division.</text>
</comment>
<dbReference type="PROSITE" id="PS50082">
    <property type="entry name" value="WD_REPEATS_2"/>
    <property type="match status" value="1"/>
</dbReference>
<comment type="similarity">
    <text evidence="4">Belongs to the WD repeat MDV1/CAF4 family.</text>
</comment>
<comment type="caution">
    <text evidence="8">The sequence shown here is derived from an EMBL/GenBank/DDBJ whole genome shotgun (WGS) entry which is preliminary data.</text>
</comment>
<dbReference type="OrthoDB" id="4577091at2759"/>
<dbReference type="Pfam" id="PF00400">
    <property type="entry name" value="WD40"/>
    <property type="match status" value="1"/>
</dbReference>
<dbReference type="AlphaFoldDB" id="A0A8K0SCE5"/>
<keyword evidence="2" id="KW-0677">Repeat</keyword>
<accession>A0A8K0SCE5</accession>
<dbReference type="GO" id="GO:1990234">
    <property type="term" value="C:transferase complex"/>
    <property type="evidence" value="ECO:0007669"/>
    <property type="project" value="UniProtKB-ARBA"/>
</dbReference>
<keyword evidence="3" id="KW-0175">Coiled coil</keyword>
<organism evidence="8 9">
    <name type="scientific">Stachybotrys elegans</name>
    <dbReference type="NCBI Taxonomy" id="80388"/>
    <lineage>
        <taxon>Eukaryota</taxon>
        <taxon>Fungi</taxon>
        <taxon>Dikarya</taxon>
        <taxon>Ascomycota</taxon>
        <taxon>Pezizomycotina</taxon>
        <taxon>Sordariomycetes</taxon>
        <taxon>Hypocreomycetidae</taxon>
        <taxon>Hypocreales</taxon>
        <taxon>Stachybotryaceae</taxon>
        <taxon>Stachybotrys</taxon>
    </lineage>
</organism>
<keyword evidence="9" id="KW-1185">Reference proteome</keyword>
<dbReference type="SMART" id="SM00320">
    <property type="entry name" value="WD40"/>
    <property type="match status" value="1"/>
</dbReference>
<dbReference type="PANTHER" id="PTHR22847:SF637">
    <property type="entry name" value="WD REPEAT DOMAIN 5B"/>
    <property type="match status" value="1"/>
</dbReference>
<protein>
    <recommendedName>
        <fullName evidence="5">Mitochondrial division protein 1</fullName>
    </recommendedName>
</protein>
<reference evidence="8" key="1">
    <citation type="journal article" date="2021" name="Nat. Commun.">
        <title>Genetic determinants of endophytism in the Arabidopsis root mycobiome.</title>
        <authorList>
            <person name="Mesny F."/>
            <person name="Miyauchi S."/>
            <person name="Thiergart T."/>
            <person name="Pickel B."/>
            <person name="Atanasova L."/>
            <person name="Karlsson M."/>
            <person name="Huettel B."/>
            <person name="Barry K.W."/>
            <person name="Haridas S."/>
            <person name="Chen C."/>
            <person name="Bauer D."/>
            <person name="Andreopoulos W."/>
            <person name="Pangilinan J."/>
            <person name="LaButti K."/>
            <person name="Riley R."/>
            <person name="Lipzen A."/>
            <person name="Clum A."/>
            <person name="Drula E."/>
            <person name="Henrissat B."/>
            <person name="Kohler A."/>
            <person name="Grigoriev I.V."/>
            <person name="Martin F.M."/>
            <person name="Hacquard S."/>
        </authorList>
    </citation>
    <scope>NUCLEOTIDE SEQUENCE</scope>
    <source>
        <strain evidence="8">MPI-CAGE-CH-0235</strain>
    </source>
</reference>
<evidence type="ECO:0000313" key="8">
    <source>
        <dbReference type="EMBL" id="KAH7302861.1"/>
    </source>
</evidence>
<dbReference type="InterPro" id="IPR001680">
    <property type="entry name" value="WD40_rpt"/>
</dbReference>
<dbReference type="Gene3D" id="2.130.10.10">
    <property type="entry name" value="YVTN repeat-like/Quinoprotein amine dehydrogenase"/>
    <property type="match status" value="1"/>
</dbReference>
<evidence type="ECO:0000256" key="2">
    <source>
        <dbReference type="ARBA" id="ARBA00022737"/>
    </source>
</evidence>
<keyword evidence="1 7" id="KW-0853">WD repeat</keyword>
<evidence type="ECO:0000256" key="5">
    <source>
        <dbReference type="ARBA" id="ARBA00039789"/>
    </source>
</evidence>
<evidence type="ECO:0000313" key="9">
    <source>
        <dbReference type="Proteomes" id="UP000813444"/>
    </source>
</evidence>